<evidence type="ECO:0000256" key="6">
    <source>
        <dbReference type="PROSITE-ProRule" id="PRU00703"/>
    </source>
</evidence>
<keyword evidence="10" id="KW-0732">Signal</keyword>
<sequence>MAIPSANRYVAFRPVVLGLAKLFLLASAQIPLISAAPTVVSRNHYQVLGGHELDPKPASDPKLWLYLSVAAALVLSGGAFAGLTIALMGQDEVYLQVIKSSGDKSERRNAASVLRLLKKGKHWVLVTLLLSNVITNETLPIVLDRSLGGGWPAILGSTVLIVIFGEIVPQSICVRYGLPIGAWMAPCVLVLMYVMSPVAWPVAKLLDRLLGEDHGTIYKKAGLKTLVTLHKTLGEAGEQLNSDEVTIISAVLDLKEKSVGSIMTPMEDVFTMSADTVLDEATMDLILSQGYSRIPIHAPDNHMNFVGMLLVKMLITYDPEDCKRVRDFALATLPETRPETSCLDIVNFFQEGKSHMVLVSEYPGEDRGALGVVTLEDVIEELIGEEIIDESDVFIDVHKAIRRMAPAPKSRVPKGRIVEEPPMLSLESETDGESRMPSVDRRRSSVEAPPPRFHMRLQTSVGNSDSTDGFLTHKGPIDEIREHLKHLGPSNLASRPRQTRYQNVKIKRASNSPSRSGHTDMDSGHSTSGSQVMNNTSAGLAGGIGAGLLQSGIDPRDGVHAVKLGYGTMNNRASDNGAVELSIPEAVHEEQDDKPPSRTSIATSTTSSDLRNRPEGSRLGSSYLRKGAARSGSITEQVVDVNGIRKVILHTTSSNSSSDDDGSSIKQAKFPVRQDGQLIDLDHEQSAPTAQTNGHKKKKRRRKHKSHAKTSDGRPGEEAPLLS</sequence>
<evidence type="ECO:0000256" key="3">
    <source>
        <dbReference type="ARBA" id="ARBA00022737"/>
    </source>
</evidence>
<feature type="signal peptide" evidence="10">
    <location>
        <begin position="1"/>
        <end position="35"/>
    </location>
</feature>
<dbReference type="GO" id="GO:0005737">
    <property type="term" value="C:cytoplasm"/>
    <property type="evidence" value="ECO:0007669"/>
    <property type="project" value="TreeGrafter"/>
</dbReference>
<feature type="transmembrane region" description="Helical" evidence="9">
    <location>
        <begin position="149"/>
        <end position="168"/>
    </location>
</feature>
<feature type="chain" id="PRO_5044690429" evidence="10">
    <location>
        <begin position="36"/>
        <end position="723"/>
    </location>
</feature>
<protein>
    <submittedName>
        <fullName evidence="13">Protein MAM3</fullName>
    </submittedName>
</protein>
<dbReference type="GO" id="GO:0030026">
    <property type="term" value="P:intracellular manganese ion homeostasis"/>
    <property type="evidence" value="ECO:0007669"/>
    <property type="project" value="TreeGrafter"/>
</dbReference>
<feature type="region of interest" description="Disordered" evidence="8">
    <location>
        <begin position="587"/>
        <end position="633"/>
    </location>
</feature>
<evidence type="ECO:0000256" key="4">
    <source>
        <dbReference type="ARBA" id="ARBA00022989"/>
    </source>
</evidence>
<evidence type="ECO:0000313" key="17">
    <source>
        <dbReference type="Proteomes" id="UP000465266"/>
    </source>
</evidence>
<dbReference type="Proteomes" id="UP000465221">
    <property type="component" value="Unassembled WGS sequence"/>
</dbReference>
<dbReference type="GO" id="GO:0016020">
    <property type="term" value="C:membrane"/>
    <property type="evidence" value="ECO:0007669"/>
    <property type="project" value="UniProtKB-SubCell"/>
</dbReference>
<dbReference type="SUPFAM" id="SSF54631">
    <property type="entry name" value="CBS-domain pair"/>
    <property type="match status" value="1"/>
</dbReference>
<feature type="compositionally biased region" description="Polar residues" evidence="8">
    <location>
        <begin position="457"/>
        <end position="469"/>
    </location>
</feature>
<evidence type="ECO:0000256" key="9">
    <source>
        <dbReference type="SAM" id="Phobius"/>
    </source>
</evidence>
<dbReference type="Pfam" id="PF01595">
    <property type="entry name" value="CNNM"/>
    <property type="match status" value="1"/>
</dbReference>
<dbReference type="InterPro" id="IPR046342">
    <property type="entry name" value="CBS_dom_sf"/>
</dbReference>
<feature type="region of interest" description="Disordered" evidence="8">
    <location>
        <begin position="408"/>
        <end position="474"/>
    </location>
</feature>
<dbReference type="Proteomes" id="UP000465266">
    <property type="component" value="Unassembled WGS sequence"/>
</dbReference>
<feature type="domain" description="CBS" evidence="11">
    <location>
        <begin position="263"/>
        <end position="325"/>
    </location>
</feature>
<feature type="compositionally biased region" description="Basic and acidic residues" evidence="8">
    <location>
        <begin position="432"/>
        <end position="445"/>
    </location>
</feature>
<evidence type="ECO:0000256" key="1">
    <source>
        <dbReference type="ARBA" id="ARBA00004141"/>
    </source>
</evidence>
<dbReference type="CDD" id="cd04590">
    <property type="entry name" value="CBS_pair_CorC_HlyC_assoc"/>
    <property type="match status" value="1"/>
</dbReference>
<accession>A0A8H3P898</accession>
<reference evidence="13 16" key="2">
    <citation type="submission" date="2020-01" db="EMBL/GenBank/DDBJ databases">
        <title>Draft genome sequence of Aspergillus udagawae IFM 46972.</title>
        <authorList>
            <person name="Takahashi H."/>
            <person name="Yaguchi T."/>
        </authorList>
    </citation>
    <scope>NUCLEOTIDE SEQUENCE [LARGE SCALE GENOMIC DNA]</scope>
    <source>
        <strain evidence="13 16">IFM 46972</strain>
    </source>
</reference>
<dbReference type="EMBL" id="BLKG01000076">
    <property type="protein sequence ID" value="GFF91644.1"/>
    <property type="molecule type" value="Genomic_DNA"/>
</dbReference>
<dbReference type="GO" id="GO:0010960">
    <property type="term" value="P:magnesium ion homeostasis"/>
    <property type="evidence" value="ECO:0007669"/>
    <property type="project" value="InterPro"/>
</dbReference>
<dbReference type="Gene3D" id="3.10.580.10">
    <property type="entry name" value="CBS-domain"/>
    <property type="match status" value="1"/>
</dbReference>
<evidence type="ECO:0000256" key="7">
    <source>
        <dbReference type="PROSITE-ProRule" id="PRU01193"/>
    </source>
</evidence>
<feature type="compositionally biased region" description="Low complexity" evidence="8">
    <location>
        <begin position="597"/>
        <end position="608"/>
    </location>
</feature>
<dbReference type="GeneID" id="66988034"/>
<keyword evidence="4 7" id="KW-1133">Transmembrane helix</keyword>
<keyword evidence="5 7" id="KW-0472">Membrane</keyword>
<feature type="domain" description="CNNM transmembrane" evidence="12">
    <location>
        <begin position="59"/>
        <end position="241"/>
    </location>
</feature>
<dbReference type="FunFam" id="3.10.580.10:FF:000006">
    <property type="entry name" value="DUF21 and CBS domain protein"/>
    <property type="match status" value="1"/>
</dbReference>
<dbReference type="Proteomes" id="UP000036893">
    <property type="component" value="Unassembled WGS sequence"/>
</dbReference>
<dbReference type="AlphaFoldDB" id="A0A8H3P898"/>
<comment type="caution">
    <text evidence="13">The sequence shown here is derived from an EMBL/GenBank/DDBJ whole genome shotgun (WGS) entry which is preliminary data.</text>
</comment>
<feature type="transmembrane region" description="Helical" evidence="9">
    <location>
        <begin position="123"/>
        <end position="143"/>
    </location>
</feature>
<keyword evidence="3" id="KW-0677">Repeat</keyword>
<evidence type="ECO:0000313" key="13">
    <source>
        <dbReference type="EMBL" id="GFF39690.1"/>
    </source>
</evidence>
<dbReference type="PROSITE" id="PS51846">
    <property type="entry name" value="CNNM"/>
    <property type="match status" value="1"/>
</dbReference>
<reference evidence="15" key="1">
    <citation type="journal article" date="2015" name="Genome Announc.">
        <title>Draft Genome Sequence of the Pathogenic Filamentous Fungus Aspergillus udagawae Strain IFM 46973T.</title>
        <authorList>
            <person name="Kusuya Y."/>
            <person name="Takahashi-Nakaguchi A."/>
            <person name="Takahashi H."/>
            <person name="Yaguchi T."/>
        </authorList>
    </citation>
    <scope>NUCLEOTIDE SEQUENCE</scope>
    <source>
        <strain evidence="15">IFM 46973</strain>
    </source>
</reference>
<name>A0A8H3P898_9EURO</name>
<feature type="domain" description="CBS" evidence="11">
    <location>
        <begin position="329"/>
        <end position="390"/>
    </location>
</feature>
<proteinExistence type="predicted"/>
<feature type="region of interest" description="Disordered" evidence="8">
    <location>
        <begin position="486"/>
        <end position="536"/>
    </location>
</feature>
<evidence type="ECO:0000256" key="5">
    <source>
        <dbReference type="ARBA" id="ARBA00023136"/>
    </source>
</evidence>
<feature type="transmembrane region" description="Helical" evidence="9">
    <location>
        <begin position="180"/>
        <end position="200"/>
    </location>
</feature>
<feature type="compositionally biased region" description="Basic residues" evidence="8">
    <location>
        <begin position="694"/>
        <end position="708"/>
    </location>
</feature>
<reference evidence="15" key="4">
    <citation type="submission" date="2021-01" db="EMBL/GenBank/DDBJ databases">
        <title>Pan-genome distribution and transcriptional activeness of fungal secondary metabolism genes in Aspergillus section Fumigati.</title>
        <authorList>
            <person name="Takahashi H."/>
            <person name="Umemura M."/>
            <person name="Ninomiya A."/>
            <person name="Kusuya Y."/>
            <person name="Urayama S."/>
            <person name="Shimizu M."/>
            <person name="Watanabe A."/>
            <person name="Kamei K."/>
            <person name="Yaguchi T."/>
            <person name="Hagiwara D."/>
        </authorList>
    </citation>
    <scope>NUCLEOTIDE SEQUENCE</scope>
    <source>
        <strain evidence="15">IFM 46973</strain>
    </source>
</reference>
<dbReference type="PANTHER" id="PTHR12064">
    <property type="entry name" value="METAL TRANSPORTER CNNM"/>
    <property type="match status" value="1"/>
</dbReference>
<dbReference type="PROSITE" id="PS51371">
    <property type="entry name" value="CBS"/>
    <property type="match status" value="2"/>
</dbReference>
<evidence type="ECO:0000313" key="16">
    <source>
        <dbReference type="Proteomes" id="UP000465221"/>
    </source>
</evidence>
<evidence type="ECO:0000256" key="10">
    <source>
        <dbReference type="SAM" id="SignalP"/>
    </source>
</evidence>
<evidence type="ECO:0000259" key="12">
    <source>
        <dbReference type="PROSITE" id="PS51846"/>
    </source>
</evidence>
<keyword evidence="6" id="KW-0129">CBS domain</keyword>
<evidence type="ECO:0000256" key="2">
    <source>
        <dbReference type="ARBA" id="ARBA00022692"/>
    </source>
</evidence>
<feature type="compositionally biased region" description="Polar residues" evidence="8">
    <location>
        <begin position="524"/>
        <end position="536"/>
    </location>
</feature>
<dbReference type="InterPro" id="IPR002550">
    <property type="entry name" value="CNNM"/>
</dbReference>
<feature type="transmembrane region" description="Helical" evidence="9">
    <location>
        <begin position="63"/>
        <end position="89"/>
    </location>
</feature>
<dbReference type="OrthoDB" id="5353557at2759"/>
<feature type="region of interest" description="Disordered" evidence="8">
    <location>
        <begin position="652"/>
        <end position="723"/>
    </location>
</feature>
<evidence type="ECO:0000259" key="11">
    <source>
        <dbReference type="PROSITE" id="PS51371"/>
    </source>
</evidence>
<reference evidence="14 17" key="3">
    <citation type="submission" date="2020-01" db="EMBL/GenBank/DDBJ databases">
        <title>Draft genome sequence of Aspergillus udagawae IFM 53868.</title>
        <authorList>
            <person name="Takahashi H."/>
            <person name="Yaguchi T."/>
        </authorList>
    </citation>
    <scope>NUCLEOTIDE SEQUENCE [LARGE SCALE GENOMIC DNA]</scope>
    <source>
        <strain evidence="14 17">IFM 53868</strain>
    </source>
</reference>
<dbReference type="InterPro" id="IPR044751">
    <property type="entry name" value="Ion_transp-like_CBS"/>
</dbReference>
<dbReference type="InterPro" id="IPR045095">
    <property type="entry name" value="ACDP"/>
</dbReference>
<dbReference type="InterPro" id="IPR000644">
    <property type="entry name" value="CBS_dom"/>
</dbReference>
<evidence type="ECO:0000256" key="8">
    <source>
        <dbReference type="SAM" id="MobiDB-lite"/>
    </source>
</evidence>
<gene>
    <name evidence="15" type="ORF">Aud_000558</name>
    <name evidence="13" type="ORF">IFM46972_05969</name>
    <name evidence="14" type="ORF">IFM53868_06576</name>
</gene>
<dbReference type="EMBL" id="BBXM02000001">
    <property type="protein sequence ID" value="GIC84736.1"/>
    <property type="molecule type" value="Genomic_DNA"/>
</dbReference>
<keyword evidence="17" id="KW-1185">Reference proteome</keyword>
<dbReference type="RefSeq" id="XP_043142002.1">
    <property type="nucleotide sequence ID" value="XM_043286067.1"/>
</dbReference>
<comment type="subcellular location">
    <subcellularLocation>
        <location evidence="1">Membrane</location>
        <topology evidence="1">Multi-pass membrane protein</topology>
    </subcellularLocation>
</comment>
<feature type="compositionally biased region" description="Basic and acidic residues" evidence="8">
    <location>
        <begin position="587"/>
        <end position="596"/>
    </location>
</feature>
<keyword evidence="2 7" id="KW-0812">Transmembrane</keyword>
<organism evidence="13 16">
    <name type="scientific">Aspergillus udagawae</name>
    <dbReference type="NCBI Taxonomy" id="91492"/>
    <lineage>
        <taxon>Eukaryota</taxon>
        <taxon>Fungi</taxon>
        <taxon>Dikarya</taxon>
        <taxon>Ascomycota</taxon>
        <taxon>Pezizomycotina</taxon>
        <taxon>Eurotiomycetes</taxon>
        <taxon>Eurotiomycetidae</taxon>
        <taxon>Eurotiales</taxon>
        <taxon>Aspergillaceae</taxon>
        <taxon>Aspergillus</taxon>
        <taxon>Aspergillus subgen. Fumigati</taxon>
    </lineage>
</organism>
<dbReference type="EMBL" id="BLKC01000038">
    <property type="protein sequence ID" value="GFF39690.1"/>
    <property type="molecule type" value="Genomic_DNA"/>
</dbReference>
<dbReference type="PANTHER" id="PTHR12064:SF97">
    <property type="entry name" value="METAL TRANSPORTER CNNM-5"/>
    <property type="match status" value="1"/>
</dbReference>
<evidence type="ECO:0000313" key="14">
    <source>
        <dbReference type="EMBL" id="GFF91644.1"/>
    </source>
</evidence>
<evidence type="ECO:0000313" key="15">
    <source>
        <dbReference type="EMBL" id="GIC84736.1"/>
    </source>
</evidence>